<reference evidence="2 3" key="1">
    <citation type="submission" date="2016-11" db="EMBL/GenBank/DDBJ databases">
        <authorList>
            <person name="Jaros S."/>
            <person name="Januszkiewicz K."/>
            <person name="Wedrychowicz H."/>
        </authorList>
    </citation>
    <scope>NUCLEOTIDE SEQUENCE [LARGE SCALE GENOMIC DNA]</scope>
    <source>
        <strain evidence="2 3">DSM 100565</strain>
    </source>
</reference>
<feature type="domain" description="SAF" evidence="1">
    <location>
        <begin position="48"/>
        <end position="116"/>
    </location>
</feature>
<name>A0A1M6GUW0_9RHOB</name>
<dbReference type="InterPro" id="IPR017592">
    <property type="entry name" value="Pilus_assmbl_Flp-typ_CpaB"/>
</dbReference>
<keyword evidence="3" id="KW-1185">Reference proteome</keyword>
<evidence type="ECO:0000313" key="3">
    <source>
        <dbReference type="Proteomes" id="UP000184292"/>
    </source>
</evidence>
<dbReference type="STRING" id="1447782.SAMN05444417_2942"/>
<dbReference type="AlphaFoldDB" id="A0A1M6GUW0"/>
<sequence>MRAVFGLVLLIGLGLAGFAVYMVQGHFAQQELALAQQRAQAAQRVPTVEVYALARDIAYGEEITPEDVKLVQYAEPFLPAGIFRTEEELFPRGTDVLRAVTQPMWANEPVLASRVTEPGVDAGIETRLSPGMRAFAISVNATSGVSGHLRTGNRVDVYWTGRPPGNSTSEVTKLIETSLPIIAVDQSSDTTREVSLADTVTVEVTPQQVAQLRQAQATGSLALSLIGQRDETIASAIEVDQRSLLGIVEQAPVVEEAPDMPEVCTTRVRRGSEVVDIPIPCN</sequence>
<accession>A0A1M6GUW0</accession>
<dbReference type="SMART" id="SM00858">
    <property type="entry name" value="SAF"/>
    <property type="match status" value="1"/>
</dbReference>
<dbReference type="InterPro" id="IPR013974">
    <property type="entry name" value="SAF"/>
</dbReference>
<dbReference type="EMBL" id="FQYO01000005">
    <property type="protein sequence ID" value="SHJ13753.1"/>
    <property type="molecule type" value="Genomic_DNA"/>
</dbReference>
<organism evidence="2 3">
    <name type="scientific">Wenxinia saemankumensis</name>
    <dbReference type="NCBI Taxonomy" id="1447782"/>
    <lineage>
        <taxon>Bacteria</taxon>
        <taxon>Pseudomonadati</taxon>
        <taxon>Pseudomonadota</taxon>
        <taxon>Alphaproteobacteria</taxon>
        <taxon>Rhodobacterales</taxon>
        <taxon>Roseobacteraceae</taxon>
        <taxon>Wenxinia</taxon>
    </lineage>
</organism>
<protein>
    <submittedName>
        <fullName evidence="2">Pilus assembly protein CpaB</fullName>
    </submittedName>
</protein>
<dbReference type="Pfam" id="PF08666">
    <property type="entry name" value="SAF"/>
    <property type="match status" value="1"/>
</dbReference>
<dbReference type="Pfam" id="PF16976">
    <property type="entry name" value="RcpC"/>
    <property type="match status" value="1"/>
</dbReference>
<dbReference type="CDD" id="cd11614">
    <property type="entry name" value="SAF_CpaB_FlgA_like"/>
    <property type="match status" value="1"/>
</dbReference>
<gene>
    <name evidence="2" type="ORF">SAMN05444417_2942</name>
</gene>
<dbReference type="RefSeq" id="WP_073332435.1">
    <property type="nucleotide sequence ID" value="NZ_FQYO01000005.1"/>
</dbReference>
<dbReference type="Proteomes" id="UP000184292">
    <property type="component" value="Unassembled WGS sequence"/>
</dbReference>
<evidence type="ECO:0000259" key="1">
    <source>
        <dbReference type="SMART" id="SM00858"/>
    </source>
</evidence>
<dbReference type="InterPro" id="IPR031571">
    <property type="entry name" value="RcpC_dom"/>
</dbReference>
<proteinExistence type="predicted"/>
<dbReference type="NCBIfam" id="TIGR03177">
    <property type="entry name" value="pilus_cpaB"/>
    <property type="match status" value="1"/>
</dbReference>
<dbReference type="OrthoDB" id="163768at2"/>
<evidence type="ECO:0000313" key="2">
    <source>
        <dbReference type="EMBL" id="SHJ13753.1"/>
    </source>
</evidence>